<organism evidence="2 3">
    <name type="scientific">Ureibacillus yapensis</name>
    <dbReference type="NCBI Taxonomy" id="2304605"/>
    <lineage>
        <taxon>Bacteria</taxon>
        <taxon>Bacillati</taxon>
        <taxon>Bacillota</taxon>
        <taxon>Bacilli</taxon>
        <taxon>Bacillales</taxon>
        <taxon>Caryophanaceae</taxon>
        <taxon>Ureibacillus</taxon>
    </lineage>
</organism>
<feature type="transmembrane region" description="Helical" evidence="1">
    <location>
        <begin position="21"/>
        <end position="49"/>
    </location>
</feature>
<accession>A0A396SA47</accession>
<name>A0A396SA47_9BACL</name>
<dbReference type="Proteomes" id="UP000265692">
    <property type="component" value="Unassembled WGS sequence"/>
</dbReference>
<dbReference type="GO" id="GO:0140359">
    <property type="term" value="F:ABC-type transporter activity"/>
    <property type="evidence" value="ECO:0007669"/>
    <property type="project" value="InterPro"/>
</dbReference>
<dbReference type="PANTHER" id="PTHR37305:SF1">
    <property type="entry name" value="MEMBRANE PROTEIN"/>
    <property type="match status" value="1"/>
</dbReference>
<dbReference type="GO" id="GO:0005886">
    <property type="term" value="C:plasma membrane"/>
    <property type="evidence" value="ECO:0007669"/>
    <property type="project" value="UniProtKB-SubCell"/>
</dbReference>
<reference evidence="2 3" key="1">
    <citation type="submission" date="2018-08" db="EMBL/GenBank/DDBJ databases">
        <title>Lysinibacillus sp. YLB-03 draft genome sequence.</title>
        <authorList>
            <person name="Yu L."/>
        </authorList>
    </citation>
    <scope>NUCLEOTIDE SEQUENCE [LARGE SCALE GENOMIC DNA]</scope>
    <source>
        <strain evidence="2 3">YLB-03</strain>
    </source>
</reference>
<feature type="transmembrane region" description="Helical" evidence="1">
    <location>
        <begin position="86"/>
        <end position="112"/>
    </location>
</feature>
<keyword evidence="1" id="KW-1133">Transmembrane helix</keyword>
<feature type="transmembrane region" description="Helical" evidence="1">
    <location>
        <begin position="133"/>
        <end position="158"/>
    </location>
</feature>
<dbReference type="OrthoDB" id="72437at2"/>
<feature type="transmembrane region" description="Helical" evidence="1">
    <location>
        <begin position="178"/>
        <end position="198"/>
    </location>
</feature>
<evidence type="ECO:0000313" key="3">
    <source>
        <dbReference type="Proteomes" id="UP000265692"/>
    </source>
</evidence>
<feature type="transmembrane region" description="Helical" evidence="1">
    <location>
        <begin position="210"/>
        <end position="227"/>
    </location>
</feature>
<dbReference type="AlphaFoldDB" id="A0A396SA47"/>
<dbReference type="RefSeq" id="WP_118876438.1">
    <property type="nucleotide sequence ID" value="NZ_QWEI01000005.1"/>
</dbReference>
<dbReference type="Pfam" id="PF12679">
    <property type="entry name" value="ABC2_membrane_2"/>
    <property type="match status" value="1"/>
</dbReference>
<evidence type="ECO:0000256" key="1">
    <source>
        <dbReference type="SAM" id="Phobius"/>
    </source>
</evidence>
<evidence type="ECO:0000313" key="2">
    <source>
        <dbReference type="EMBL" id="RHW36147.1"/>
    </source>
</evidence>
<comment type="caution">
    <text evidence="2">The sequence shown here is derived from an EMBL/GenBank/DDBJ whole genome shotgun (WGS) entry which is preliminary data.</text>
</comment>
<gene>
    <name evidence="2" type="ORF">D1B33_10930</name>
</gene>
<proteinExistence type="predicted"/>
<keyword evidence="3" id="KW-1185">Reference proteome</keyword>
<keyword evidence="1" id="KW-0812">Transmembrane</keyword>
<dbReference type="PANTHER" id="PTHR37305">
    <property type="entry name" value="INTEGRAL MEMBRANE PROTEIN-RELATED"/>
    <property type="match status" value="1"/>
</dbReference>
<feature type="transmembrane region" description="Helical" evidence="1">
    <location>
        <begin position="233"/>
        <end position="255"/>
    </location>
</feature>
<keyword evidence="1" id="KW-0472">Membrane</keyword>
<sequence>MNRTVLKAITKKDIKDIFRSKTLLLTIILIPVIFSLIIPAGVVSTILYFDFELDTGTQKMLDKFLLKVGNEEILAFSLKEQLVYLFVNYMMVSLFLLIPVITASTIAANSLVGEKERKTLESLLFAPITVKELFISKILSSFIPAFSVSLISFILSGIIINGLSYSTFKELIFPSMNWIVLVLLLLPMVLILTILLNVLISSRVKTYQEATNLGGIIVLPVLGILIGQVSGLFFLGLGLMVILSTIILIINLVLLRQIAKYNDRHLLFEKQI</sequence>
<protein>
    <submittedName>
        <fullName evidence="2">ABC transporter permease</fullName>
    </submittedName>
</protein>
<dbReference type="EMBL" id="QWEI01000005">
    <property type="protein sequence ID" value="RHW36147.1"/>
    <property type="molecule type" value="Genomic_DNA"/>
</dbReference>